<dbReference type="KEGG" id="mhk:DFR87_11050"/>
<evidence type="ECO:0000259" key="1">
    <source>
        <dbReference type="Pfam" id="PF01850"/>
    </source>
</evidence>
<name>A0A2U9IVZ2_9CREN</name>
<dbReference type="GeneID" id="36835886"/>
<dbReference type="RefSeq" id="WP_110369533.1">
    <property type="nucleotide sequence ID" value="NZ_CP029287.2"/>
</dbReference>
<sequence>MRRYILDANIIFQFFSGSPLVKKFLINNDERLINAVNLSEFAYHYARRYGLKASNARLNYLLTFVKFVEVDRTLTEIASRARVKYNLSLGDSFLIATAERERGIIVTSDHELVERASNDYHVEFVPLM</sequence>
<dbReference type="EMBL" id="CP029287">
    <property type="protein sequence ID" value="AWS00133.1"/>
    <property type="molecule type" value="Genomic_DNA"/>
</dbReference>
<dbReference type="SUPFAM" id="SSF88723">
    <property type="entry name" value="PIN domain-like"/>
    <property type="match status" value="1"/>
</dbReference>
<dbReference type="Gene3D" id="3.40.50.1010">
    <property type="entry name" value="5'-nuclease"/>
    <property type="match status" value="1"/>
</dbReference>
<keyword evidence="3" id="KW-1185">Reference proteome</keyword>
<dbReference type="CDD" id="cd18689">
    <property type="entry name" value="PIN_VapC-like"/>
    <property type="match status" value="1"/>
</dbReference>
<reference evidence="3" key="3">
    <citation type="submission" date="2020-03" db="EMBL/GenBank/DDBJ databases">
        <title>Sequencing and Assembly of Multiple Reported Metal-Biooxidizing Members of the Extremely Thermoacidophilic Archaeal Family Sulfolobaceae.</title>
        <authorList>
            <person name="Counts J.A."/>
            <person name="Kelly R.M."/>
        </authorList>
    </citation>
    <scope>NUCLEOTIDE SEQUENCE [LARGE SCALE GENOMIC DNA]</scope>
    <source>
        <strain evidence="3">HO1-1</strain>
    </source>
</reference>
<evidence type="ECO:0000313" key="3">
    <source>
        <dbReference type="Proteomes" id="UP000247586"/>
    </source>
</evidence>
<dbReference type="PANTHER" id="PTHR39677:SF4">
    <property type="entry name" value="RIBONUCLEASE VAPC6"/>
    <property type="match status" value="1"/>
</dbReference>
<gene>
    <name evidence="2" type="ORF">DFR87_11050</name>
</gene>
<dbReference type="OrthoDB" id="147997at2157"/>
<reference evidence="2 3" key="1">
    <citation type="submission" date="2018-05" db="EMBL/GenBank/DDBJ databases">
        <title>Complete Genome Sequences of Extremely Thermoacidophilic, Metal-Mobilizing Type-Strain Members of the Archaeal Family Sulfolobaceae: Acidianus brierleyi DSM-1651T, Acidianus sulfidivorans DSM-18786T, Metallosphaera hakonensis DSM-7519T, and Metallosphaera prunae DSM-10039T.</title>
        <authorList>
            <person name="Counts J.A."/>
            <person name="Kelly R.M."/>
        </authorList>
    </citation>
    <scope>NUCLEOTIDE SEQUENCE [LARGE SCALE GENOMIC DNA]</scope>
    <source>
        <strain evidence="2 3">HO1-1</strain>
    </source>
</reference>
<dbReference type="Pfam" id="PF01850">
    <property type="entry name" value="PIN"/>
    <property type="match status" value="1"/>
</dbReference>
<evidence type="ECO:0000313" key="2">
    <source>
        <dbReference type="EMBL" id="AWS00133.1"/>
    </source>
</evidence>
<reference evidence="3" key="2">
    <citation type="submission" date="2020-03" db="EMBL/GenBank/DDBJ databases">
        <title>Complete Genome Sequences of Extremely Thermoacidophilic, Metal-Mobilizing Type-Strain Members of the Archaeal Family Sulfolobaceae: Acidianus brierleyi DSM-1651T, Acidianus sulfidivorans DSM-18786T, Metallosphaera hakonensis DSM-7519T, and Metallosphaera prunae DSM-10039T.</title>
        <authorList>
            <person name="Counts J.A."/>
            <person name="Kelly R.M."/>
        </authorList>
    </citation>
    <scope>NUCLEOTIDE SEQUENCE [LARGE SCALE GENOMIC DNA]</scope>
    <source>
        <strain evidence="3">HO1-1</strain>
    </source>
</reference>
<organism evidence="2 3">
    <name type="scientific">Metallosphaera hakonensis JCM 8857 = DSM 7519</name>
    <dbReference type="NCBI Taxonomy" id="1293036"/>
    <lineage>
        <taxon>Archaea</taxon>
        <taxon>Thermoproteota</taxon>
        <taxon>Thermoprotei</taxon>
        <taxon>Sulfolobales</taxon>
        <taxon>Sulfolobaceae</taxon>
        <taxon>Metallosphaera</taxon>
    </lineage>
</organism>
<dbReference type="PANTHER" id="PTHR39677">
    <property type="entry name" value="RIBONUCLEASE VAPC6"/>
    <property type="match status" value="1"/>
</dbReference>
<dbReference type="InterPro" id="IPR029060">
    <property type="entry name" value="PIN-like_dom_sf"/>
</dbReference>
<proteinExistence type="predicted"/>
<dbReference type="Proteomes" id="UP000247586">
    <property type="component" value="Chromosome"/>
</dbReference>
<accession>A0A2U9IVZ2</accession>
<feature type="domain" description="PIN" evidence="1">
    <location>
        <begin position="4"/>
        <end position="114"/>
    </location>
</feature>
<dbReference type="AlphaFoldDB" id="A0A2U9IVZ2"/>
<protein>
    <submittedName>
        <fullName evidence="2">PIN domain nuclease</fullName>
    </submittedName>
</protein>
<dbReference type="InterPro" id="IPR002716">
    <property type="entry name" value="PIN_dom"/>
</dbReference>